<name>A0A067RLA6_ZOONE</name>
<feature type="region of interest" description="Disordered" evidence="14">
    <location>
        <begin position="313"/>
        <end position="349"/>
    </location>
</feature>
<keyword evidence="17" id="KW-1185">Reference proteome</keyword>
<feature type="compositionally biased region" description="Basic and acidic residues" evidence="14">
    <location>
        <begin position="857"/>
        <end position="875"/>
    </location>
</feature>
<dbReference type="GO" id="GO:0005730">
    <property type="term" value="C:nucleolus"/>
    <property type="evidence" value="ECO:0007669"/>
    <property type="project" value="UniProtKB-SubCell"/>
</dbReference>
<evidence type="ECO:0000256" key="9">
    <source>
        <dbReference type="ARBA" id="ARBA00039432"/>
    </source>
</evidence>
<dbReference type="Gene3D" id="3.90.70.10">
    <property type="entry name" value="Cysteine proteinases"/>
    <property type="match status" value="1"/>
</dbReference>
<evidence type="ECO:0000256" key="14">
    <source>
        <dbReference type="SAM" id="MobiDB-lite"/>
    </source>
</evidence>
<feature type="region of interest" description="Disordered" evidence="14">
    <location>
        <begin position="847"/>
        <end position="875"/>
    </location>
</feature>
<dbReference type="FunCoup" id="A0A067RLA6">
    <property type="interactions" value="380"/>
</dbReference>
<feature type="compositionally biased region" description="Basic and acidic residues" evidence="14">
    <location>
        <begin position="750"/>
        <end position="767"/>
    </location>
</feature>
<evidence type="ECO:0000256" key="7">
    <source>
        <dbReference type="ARBA" id="ARBA00022801"/>
    </source>
</evidence>
<feature type="compositionally biased region" description="Low complexity" evidence="14">
    <location>
        <begin position="388"/>
        <end position="404"/>
    </location>
</feature>
<dbReference type="InterPro" id="IPR028889">
    <property type="entry name" value="USP"/>
</dbReference>
<feature type="compositionally biased region" description="Polar residues" evidence="14">
    <location>
        <begin position="522"/>
        <end position="562"/>
    </location>
</feature>
<evidence type="ECO:0000256" key="6">
    <source>
        <dbReference type="ARBA" id="ARBA00022786"/>
    </source>
</evidence>
<dbReference type="GO" id="GO:0016579">
    <property type="term" value="P:protein deubiquitination"/>
    <property type="evidence" value="ECO:0007669"/>
    <property type="project" value="InterPro"/>
</dbReference>
<evidence type="ECO:0000313" key="17">
    <source>
        <dbReference type="Proteomes" id="UP000027135"/>
    </source>
</evidence>
<feature type="compositionally biased region" description="Gly residues" evidence="14">
    <location>
        <begin position="790"/>
        <end position="800"/>
    </location>
</feature>
<feature type="region of interest" description="Disordered" evidence="14">
    <location>
        <begin position="377"/>
        <end position="564"/>
    </location>
</feature>
<feature type="compositionally biased region" description="Polar residues" evidence="14">
    <location>
        <begin position="478"/>
        <end position="514"/>
    </location>
</feature>
<dbReference type="AlphaFoldDB" id="A0A067RLA6"/>
<feature type="region of interest" description="Disordered" evidence="14">
    <location>
        <begin position="736"/>
        <end position="801"/>
    </location>
</feature>
<evidence type="ECO:0000313" key="16">
    <source>
        <dbReference type="EMBL" id="KDR20325.1"/>
    </source>
</evidence>
<keyword evidence="7 16" id="KW-0378">Hydrolase</keyword>
<dbReference type="Proteomes" id="UP000027135">
    <property type="component" value="Unassembled WGS sequence"/>
</dbReference>
<dbReference type="PANTHER" id="PTHR24006:SF758">
    <property type="entry name" value="UBIQUITIN CARBOXYL-TERMINAL HYDROLASE 36"/>
    <property type="match status" value="1"/>
</dbReference>
<keyword evidence="5" id="KW-0645">Protease</keyword>
<dbReference type="SUPFAM" id="SSF54001">
    <property type="entry name" value="Cysteine proteinases"/>
    <property type="match status" value="1"/>
</dbReference>
<dbReference type="InterPro" id="IPR050164">
    <property type="entry name" value="Peptidase_C19"/>
</dbReference>
<evidence type="ECO:0000256" key="4">
    <source>
        <dbReference type="ARBA" id="ARBA00012759"/>
    </source>
</evidence>
<dbReference type="InterPro" id="IPR038765">
    <property type="entry name" value="Papain-like_cys_pep_sf"/>
</dbReference>
<dbReference type="PANTHER" id="PTHR24006">
    <property type="entry name" value="UBIQUITIN CARBOXYL-TERMINAL HYDROLASE"/>
    <property type="match status" value="1"/>
</dbReference>
<dbReference type="InterPro" id="IPR018200">
    <property type="entry name" value="USP_CS"/>
</dbReference>
<evidence type="ECO:0000256" key="10">
    <source>
        <dbReference type="ARBA" id="ARBA00041300"/>
    </source>
</evidence>
<dbReference type="GO" id="GO:0042981">
    <property type="term" value="P:regulation of apoptotic process"/>
    <property type="evidence" value="ECO:0007669"/>
    <property type="project" value="TreeGrafter"/>
</dbReference>
<dbReference type="PROSITE" id="PS00973">
    <property type="entry name" value="USP_2"/>
    <property type="match status" value="1"/>
</dbReference>
<evidence type="ECO:0000256" key="3">
    <source>
        <dbReference type="ARBA" id="ARBA00009085"/>
    </source>
</evidence>
<dbReference type="STRING" id="136037.A0A067RLA6"/>
<dbReference type="eggNOG" id="KOG1865">
    <property type="taxonomic scope" value="Eukaryota"/>
</dbReference>
<dbReference type="GO" id="GO:0006508">
    <property type="term" value="P:proteolysis"/>
    <property type="evidence" value="ECO:0007669"/>
    <property type="project" value="UniProtKB-KW"/>
</dbReference>
<comment type="similarity">
    <text evidence="3">Belongs to the peptidase C19 family.</text>
</comment>
<evidence type="ECO:0000256" key="12">
    <source>
        <dbReference type="ARBA" id="ARBA00042420"/>
    </source>
</evidence>
<feature type="compositionally biased region" description="Basic residues" evidence="14">
    <location>
        <begin position="768"/>
        <end position="781"/>
    </location>
</feature>
<keyword evidence="8" id="KW-0788">Thiol protease</keyword>
<comment type="subcellular location">
    <subcellularLocation>
        <location evidence="2">Nucleus</location>
        <location evidence="2">Nucleolus</location>
    </subcellularLocation>
</comment>
<dbReference type="GO" id="GO:0005829">
    <property type="term" value="C:cytosol"/>
    <property type="evidence" value="ECO:0007669"/>
    <property type="project" value="TreeGrafter"/>
</dbReference>
<dbReference type="Pfam" id="PF00443">
    <property type="entry name" value="UCH"/>
    <property type="match status" value="1"/>
</dbReference>
<evidence type="ECO:0000256" key="13">
    <source>
        <dbReference type="ARBA" id="ARBA00043009"/>
    </source>
</evidence>
<feature type="compositionally biased region" description="Polar residues" evidence="14">
    <location>
        <begin position="455"/>
        <end position="465"/>
    </location>
</feature>
<gene>
    <name evidence="16" type="ORF">L798_05214</name>
</gene>
<dbReference type="EMBL" id="KK852609">
    <property type="protein sequence ID" value="KDR20325.1"/>
    <property type="molecule type" value="Genomic_DNA"/>
</dbReference>
<protein>
    <recommendedName>
        <fullName evidence="9">Ubiquitin carboxyl-terminal hydrolase 36</fullName>
        <ecNumber evidence="4">3.4.19.12</ecNumber>
    </recommendedName>
    <alternativeName>
        <fullName evidence="12">Deubiquitinating enzyme 36</fullName>
    </alternativeName>
    <alternativeName>
        <fullName evidence="11">Protein scrawny</fullName>
    </alternativeName>
    <alternativeName>
        <fullName evidence="10">Ubiquitin thioesterase 36</fullName>
    </alternativeName>
    <alternativeName>
        <fullName evidence="13">Ubiquitin-specific-processing protease 36</fullName>
    </alternativeName>
</protein>
<proteinExistence type="inferred from homology"/>
<accession>A0A067RLA6</accession>
<evidence type="ECO:0000259" key="15">
    <source>
        <dbReference type="PROSITE" id="PS50235"/>
    </source>
</evidence>
<comment type="catalytic activity">
    <reaction evidence="1">
        <text>Thiol-dependent hydrolysis of ester, thioester, amide, peptide and isopeptide bonds formed by the C-terminal Gly of ubiquitin (a 76-residue protein attached to proteins as an intracellular targeting signal).</text>
        <dbReference type="EC" id="3.4.19.12"/>
    </reaction>
</comment>
<evidence type="ECO:0000256" key="1">
    <source>
        <dbReference type="ARBA" id="ARBA00000707"/>
    </source>
</evidence>
<keyword evidence="6" id="KW-0833">Ubl conjugation pathway</keyword>
<evidence type="ECO:0000256" key="8">
    <source>
        <dbReference type="ARBA" id="ARBA00022807"/>
    </source>
</evidence>
<feature type="compositionally biased region" description="Basic and acidic residues" evidence="14">
    <location>
        <begin position="321"/>
        <end position="332"/>
    </location>
</feature>
<dbReference type="OMA" id="RHIQFPE"/>
<evidence type="ECO:0000256" key="11">
    <source>
        <dbReference type="ARBA" id="ARBA00042154"/>
    </source>
</evidence>
<dbReference type="InterPro" id="IPR001394">
    <property type="entry name" value="Peptidase_C19_UCH"/>
</dbReference>
<dbReference type="GO" id="GO:0004843">
    <property type="term" value="F:cysteine-type deubiquitinase activity"/>
    <property type="evidence" value="ECO:0007669"/>
    <property type="project" value="UniProtKB-EC"/>
</dbReference>
<feature type="domain" description="USP" evidence="15">
    <location>
        <begin position="1"/>
        <end position="268"/>
    </location>
</feature>
<evidence type="ECO:0000256" key="5">
    <source>
        <dbReference type="ARBA" id="ARBA00022670"/>
    </source>
</evidence>
<dbReference type="PROSITE" id="PS50235">
    <property type="entry name" value="USP_3"/>
    <property type="match status" value="1"/>
</dbReference>
<evidence type="ECO:0000256" key="2">
    <source>
        <dbReference type="ARBA" id="ARBA00004604"/>
    </source>
</evidence>
<dbReference type="EC" id="3.4.19.12" evidence="4"/>
<dbReference type="InParanoid" id="A0A067RLA6"/>
<sequence>MNGDCIICAMNKTFKASQTKSGAVIKPFLIYKRLKYICKHLVHGQQEDAHEFMRYLLESMEGAYLTRYKGSKLDSYSRETTPINQIFGGYIRTEVACLQCGGISTTFQHCQDLLLDIRRASTLDDALTSYFCNERLDGDDAYCCERCNKKVAATKKFSLEKPPQVLCIQFKRFSILGGKINKHVSFSQRLDLTRFLCSQSAYHGPVPLTYHLVALVTHVGSSVHCGHYTAVAETSTGLYYEFDDKSVRPISLSAVLDTNAYIMLYECEPRVEPKISSSSQQSVASATATTATCAVNGQKSDMTVQGQPIHGPVAISVNHRNGRDMNYDKQGSDSDSSGNVGALPLPPTKDRDRVVFGLHQRAASPALPRLVMHIKNGKIYHPPPQPSPQLQEPSVSTAASSTASLVPYCESGEDESSSGDSEAAPLCSLDMPSLDEENPSTPHNKPVLVCKKTPTKNNSKGNFNSFAGIPTSREMIPSLTSGSNQNPAANNKSPQAEDISVQNSTGVVSHNTNTDQDEGCSVSKSSSVLPGKSISESSLSGNGVESIESQGACNGMLDNQGNEVRPTVRSTIPKVRQSMDLVSNKVVTDCSTTVNLHVNLSFPTIRGKSNTCWQVTDLLLHSLSVARENSSGRNTVASSTTDWAVSDVRQKFNHSSTNINKPVALKLSCSNSCLNTRVNEKKLLADEPDASVNTLWKSYVDNVAPKSTSEQNLVNGDSITIIYETKKRKYLDGVTNCEEMQSSQKKRSKNVRDSNIEEHASKQEREKKLKKLKKHKKRTKSAKSGSEGPETGGSGDGGGKYEWVEKTHETLGISTSYQAKTNGLCWDGAHKFDVTTHLAHLSHRGYGSASVTNWSGERSHMDREVQRDRREDRKRNYDNDYNEEFDRGRVKKVKRHHIDSHHNKMKFNPFQDYHNFKRQWGNNNSDDYYKKSYYHKDYNHYNTYRPLAGRNSCYHSGSKYRNHYNKKKRWTR</sequence>
<reference evidence="16 17" key="1">
    <citation type="journal article" date="2014" name="Nat. Commun.">
        <title>Molecular traces of alternative social organization in a termite genome.</title>
        <authorList>
            <person name="Terrapon N."/>
            <person name="Li C."/>
            <person name="Robertson H.M."/>
            <person name="Ji L."/>
            <person name="Meng X."/>
            <person name="Booth W."/>
            <person name="Chen Z."/>
            <person name="Childers C.P."/>
            <person name="Glastad K.M."/>
            <person name="Gokhale K."/>
            <person name="Gowin J."/>
            <person name="Gronenberg W."/>
            <person name="Hermansen R.A."/>
            <person name="Hu H."/>
            <person name="Hunt B.G."/>
            <person name="Huylmans A.K."/>
            <person name="Khalil S.M."/>
            <person name="Mitchell R.D."/>
            <person name="Munoz-Torres M.C."/>
            <person name="Mustard J.A."/>
            <person name="Pan H."/>
            <person name="Reese J.T."/>
            <person name="Scharf M.E."/>
            <person name="Sun F."/>
            <person name="Vogel H."/>
            <person name="Xiao J."/>
            <person name="Yang W."/>
            <person name="Yang Z."/>
            <person name="Yang Z."/>
            <person name="Zhou J."/>
            <person name="Zhu J."/>
            <person name="Brent C.S."/>
            <person name="Elsik C.G."/>
            <person name="Goodisman M.A."/>
            <person name="Liberles D.A."/>
            <person name="Roe R.M."/>
            <person name="Vargo E.L."/>
            <person name="Vilcinskas A."/>
            <person name="Wang J."/>
            <person name="Bornberg-Bauer E."/>
            <person name="Korb J."/>
            <person name="Zhang G."/>
            <person name="Liebig J."/>
        </authorList>
    </citation>
    <scope>NUCLEOTIDE SEQUENCE [LARGE SCALE GENOMIC DNA]</scope>
    <source>
        <tissue evidence="16">Whole organism</tissue>
    </source>
</reference>
<organism evidence="16 17">
    <name type="scientific">Zootermopsis nevadensis</name>
    <name type="common">Dampwood termite</name>
    <dbReference type="NCBI Taxonomy" id="136037"/>
    <lineage>
        <taxon>Eukaryota</taxon>
        <taxon>Metazoa</taxon>
        <taxon>Ecdysozoa</taxon>
        <taxon>Arthropoda</taxon>
        <taxon>Hexapoda</taxon>
        <taxon>Insecta</taxon>
        <taxon>Pterygota</taxon>
        <taxon>Neoptera</taxon>
        <taxon>Polyneoptera</taxon>
        <taxon>Dictyoptera</taxon>
        <taxon>Blattodea</taxon>
        <taxon>Blattoidea</taxon>
        <taxon>Termitoidae</taxon>
        <taxon>Termopsidae</taxon>
        <taxon>Zootermopsis</taxon>
    </lineage>
</organism>